<feature type="transmembrane region" description="Helical" evidence="1">
    <location>
        <begin position="21"/>
        <end position="47"/>
    </location>
</feature>
<reference evidence="2" key="1">
    <citation type="submission" date="2015-04" db="EMBL/GenBank/DDBJ databases">
        <title>The genome sequence of the plant pathogenic Rhizarian Plasmodiophora brassicae reveals insights in its biotrophic life cycle and the origin of chitin synthesis.</title>
        <authorList>
            <person name="Schwelm A."/>
            <person name="Fogelqvist J."/>
            <person name="Knaust A."/>
            <person name="Julke S."/>
            <person name="Lilja T."/>
            <person name="Dhandapani V."/>
            <person name="Bonilla-Rosso G."/>
            <person name="Karlsson M."/>
            <person name="Shevchenko A."/>
            <person name="Choi S.R."/>
            <person name="Kim H.G."/>
            <person name="Park J.Y."/>
            <person name="Lim Y.P."/>
            <person name="Ludwig-Muller J."/>
            <person name="Dixelius C."/>
        </authorList>
    </citation>
    <scope>NUCLEOTIDE SEQUENCE</scope>
    <source>
        <tissue evidence="2">Potato root galls</tissue>
    </source>
</reference>
<name>A0A0H5RF78_9EUKA</name>
<keyword evidence="1" id="KW-0472">Membrane</keyword>
<keyword evidence="1" id="KW-0812">Transmembrane</keyword>
<organism evidence="2">
    <name type="scientific">Spongospora subterranea</name>
    <dbReference type="NCBI Taxonomy" id="70186"/>
    <lineage>
        <taxon>Eukaryota</taxon>
        <taxon>Sar</taxon>
        <taxon>Rhizaria</taxon>
        <taxon>Endomyxa</taxon>
        <taxon>Phytomyxea</taxon>
        <taxon>Plasmodiophorida</taxon>
        <taxon>Plasmodiophoridae</taxon>
        <taxon>Spongospora</taxon>
    </lineage>
</organism>
<evidence type="ECO:0000256" key="1">
    <source>
        <dbReference type="SAM" id="Phobius"/>
    </source>
</evidence>
<protein>
    <submittedName>
        <fullName evidence="2">Uncharacterized protein</fullName>
    </submittedName>
</protein>
<evidence type="ECO:0000313" key="2">
    <source>
        <dbReference type="EMBL" id="CRZ12845.1"/>
    </source>
</evidence>
<sequence length="188" mass="20461">MVIQQTYVIPDFFCRRSRLAVAFVFFFMKIMSLRPSLIIITVFATLVSAHDFFDDDIGEDMDIFAHEEDTGHDEDFHHGEEYGDGAKDRVAVTAATVVTTTSSGLASHTGESNEHYDRSHDHIVSDKIAAATANDNLVSNDPNMLGLVPGNPGVPAPVPLPTVTPPDLTNHALPQHAVWTGLHGMPPT</sequence>
<keyword evidence="1" id="KW-1133">Transmembrane helix</keyword>
<dbReference type="AlphaFoldDB" id="A0A0H5RF78"/>
<dbReference type="EMBL" id="HACM01012403">
    <property type="protein sequence ID" value="CRZ12845.1"/>
    <property type="molecule type" value="Transcribed_RNA"/>
</dbReference>
<accession>A0A0H5RF78</accession>
<proteinExistence type="predicted"/>